<feature type="compositionally biased region" description="Low complexity" evidence="1">
    <location>
        <begin position="559"/>
        <end position="588"/>
    </location>
</feature>
<name>A0A4Q1BJP5_TREME</name>
<evidence type="ECO:0000256" key="1">
    <source>
        <dbReference type="SAM" id="MobiDB-lite"/>
    </source>
</evidence>
<evidence type="ECO:0000313" key="2">
    <source>
        <dbReference type="EMBL" id="RXK37949.1"/>
    </source>
</evidence>
<feature type="region of interest" description="Disordered" evidence="1">
    <location>
        <begin position="887"/>
        <end position="917"/>
    </location>
</feature>
<sequence length="1369" mass="148535">MLASPPPSTTKADKTTPSPPTKSFGSPSPLQRGRRSSDSPRLRRLAPAPLRIPPTPPPSLSKLRHVRREPAPPLPPLTHLGSAPLRTGPKRTGSSLRPKIEVPGHVFTFKPLEDDIEKEIQSLQSSDNVANLEPNAFTTPETNKNPEEFPDDKVEVYDFQPLEVIPEFDVPSSPLEAKNTNLSLSTIGPKGADNSNTLSSSRAVDDSKQYPSSDRFDDDHQNSSLHPIDKMSPCPKPADSSLVTGESNCCPHAAGVTMEVEIDISTAHANLGDPLDMLSRSGDALLPPEEFMARHSIPRPVLVQFRDVFAFSEDGQPVDTVPPESQPTALTADLLSVRENFDGPSDVSRFGGTFGPVQMSESLRKRSHSKGSRASIDSKISDAGTEWTYSLSAYDRDELIHERMLSDDRPEVPRVPSQHLKESTLDTVSGGVSRTGRYEHAAKSAPLPPNEEDVPTFTGLSAPNRKHEPPLTAPLDKSFGIGLGLSHMRKRSSGIEKALATARSESLYPPSTASQTSSGQVTPSLYSIDPLDTSYSMSSSGSGSGGVPLARNLGSLRGRSITHSSSSSRSQVADSLPASPVSSIPSIPEVRIEGKKRSPSQADLALAAVDKNMSMELTITQASFWSYPFLRSWKPTHFQNLEELDKQRAILYQDPPPPTQQFKETGAWEFGQNPRKRDRWRVKASTVDDPPVLKKISSDNPTVADIMSKEGNLHGREQGIYVLRGTEKNGVEWQFVYMTARYADPETGEELKRERMFTPISLHISPNIIDCPPLTRKSAWAFGKSRRLDAIMLPPYRTGKPPPRSPCQLTEAVMHAADQAGQDAAIEDEVYFGTMMDKSKMPTDVPMSATSEAMQMASGWPRHGDSQSPHPTLKFAITSVDKEGSIFTIKNRGRSNTTSTWAGRDPSPSESSSVKEGGLKLITKKSLSSLKQMFSQKNTTDDSESESVPPLPTPSSTTSSTWHSSNGSVISTFSDPTSKGPRRARAMTRTDGSLHNSGLNSAKLPIRDPHPFATHMIPLPLPTAPLPNMSGMVPGGGSDQHHQQQQSHPSGISGVLRNIDPNRPASTLGHRELSKTSTKSTSSLRSLKTNMIIRPDSQPGPHSQSNSTSSQSHPPTQLPSQILSSERAHHARCASNRSITSRPPSSLGIGQPSSMTYGQTRFSSNISTTSSSTTSNSTCNSISQISDHSRNSSNNSTGMTNNKNRLGLSRLRSSTRPNSTSSISSQPTTCIPTPPTSCTSIQFPNNLQQTNVDISQSHGSRKFCPNTPKTININETVRSPSPTSTVTPGQVLLTPTPIRLQGREFILAPSSIERALNSGMGERLEVPDQEELHAMVVTGGLTPAPRRPVYRRRPSTADPILQRSPKRGE</sequence>
<evidence type="ECO:0000313" key="3">
    <source>
        <dbReference type="Proteomes" id="UP000289152"/>
    </source>
</evidence>
<feature type="region of interest" description="Disordered" evidence="1">
    <location>
        <begin position="124"/>
        <end position="153"/>
    </location>
</feature>
<feature type="compositionally biased region" description="Low complexity" evidence="1">
    <location>
        <begin position="1043"/>
        <end position="1054"/>
    </location>
</feature>
<organism evidence="2 3">
    <name type="scientific">Tremella mesenterica</name>
    <name type="common">Jelly fungus</name>
    <dbReference type="NCBI Taxonomy" id="5217"/>
    <lineage>
        <taxon>Eukaryota</taxon>
        <taxon>Fungi</taxon>
        <taxon>Dikarya</taxon>
        <taxon>Basidiomycota</taxon>
        <taxon>Agaricomycotina</taxon>
        <taxon>Tremellomycetes</taxon>
        <taxon>Tremellales</taxon>
        <taxon>Tremellaceae</taxon>
        <taxon>Tremella</taxon>
    </lineage>
</organism>
<feature type="compositionally biased region" description="Polar residues" evidence="1">
    <location>
        <begin position="1135"/>
        <end position="1144"/>
    </location>
</feature>
<protein>
    <submittedName>
        <fullName evidence="2">Uncharacterized protein</fullName>
    </submittedName>
</protein>
<feature type="region of interest" description="Disordered" evidence="1">
    <location>
        <begin position="181"/>
        <end position="239"/>
    </location>
</feature>
<feature type="compositionally biased region" description="Basic and acidic residues" evidence="1">
    <location>
        <begin position="144"/>
        <end position="153"/>
    </location>
</feature>
<feature type="region of interest" description="Disordered" evidence="1">
    <location>
        <begin position="933"/>
        <end position="1231"/>
    </location>
</feature>
<feature type="region of interest" description="Disordered" evidence="1">
    <location>
        <begin position="437"/>
        <end position="475"/>
    </location>
</feature>
<dbReference type="Proteomes" id="UP000289152">
    <property type="component" value="Unassembled WGS sequence"/>
</dbReference>
<gene>
    <name evidence="2" type="ORF">M231_04735</name>
</gene>
<dbReference type="VEuPathDB" id="FungiDB:TREMEDRAFT_60281"/>
<feature type="compositionally biased region" description="Polar residues" evidence="1">
    <location>
        <begin position="1151"/>
        <end position="1162"/>
    </location>
</feature>
<feature type="region of interest" description="Disordered" evidence="1">
    <location>
        <begin position="505"/>
        <end position="525"/>
    </location>
</feature>
<feature type="region of interest" description="Disordered" evidence="1">
    <location>
        <begin position="559"/>
        <end position="600"/>
    </location>
</feature>
<feature type="compositionally biased region" description="Polar residues" evidence="1">
    <location>
        <begin position="193"/>
        <end position="202"/>
    </location>
</feature>
<reference evidence="2 3" key="1">
    <citation type="submission" date="2016-06" db="EMBL/GenBank/DDBJ databases">
        <title>Evolution of pathogenesis and genome organization in the Tremellales.</title>
        <authorList>
            <person name="Cuomo C."/>
            <person name="Litvintseva A."/>
            <person name="Heitman J."/>
            <person name="Chen Y."/>
            <person name="Sun S."/>
            <person name="Springer D."/>
            <person name="Dromer F."/>
            <person name="Young S."/>
            <person name="Zeng Q."/>
            <person name="Chapman S."/>
            <person name="Gujja S."/>
            <person name="Saif S."/>
            <person name="Birren B."/>
        </authorList>
    </citation>
    <scope>NUCLEOTIDE SEQUENCE [LARGE SCALE GENOMIC DNA]</scope>
    <source>
        <strain evidence="2 3">ATCC 28783</strain>
    </source>
</reference>
<feature type="compositionally biased region" description="Low complexity" evidence="1">
    <location>
        <begin position="1163"/>
        <end position="1231"/>
    </location>
</feature>
<feature type="compositionally biased region" description="Polar residues" evidence="1">
    <location>
        <begin position="509"/>
        <end position="525"/>
    </location>
</feature>
<feature type="compositionally biased region" description="Basic and acidic residues" evidence="1">
    <location>
        <begin position="203"/>
        <end position="221"/>
    </location>
</feature>
<comment type="caution">
    <text evidence="2">The sequence shown here is derived from an EMBL/GenBank/DDBJ whole genome shotgun (WGS) entry which is preliminary data.</text>
</comment>
<feature type="region of interest" description="Disordered" evidence="1">
    <location>
        <begin position="1338"/>
        <end position="1369"/>
    </location>
</feature>
<dbReference type="OrthoDB" id="3269398at2759"/>
<dbReference type="EMBL" id="SDIL01000056">
    <property type="protein sequence ID" value="RXK37949.1"/>
    <property type="molecule type" value="Genomic_DNA"/>
</dbReference>
<feature type="region of interest" description="Disordered" evidence="1">
    <location>
        <begin position="1"/>
        <end position="99"/>
    </location>
</feature>
<feature type="compositionally biased region" description="Low complexity" evidence="1">
    <location>
        <begin position="1101"/>
        <end position="1121"/>
    </location>
</feature>
<feature type="region of interest" description="Disordered" evidence="1">
    <location>
        <begin position="357"/>
        <end position="377"/>
    </location>
</feature>
<dbReference type="InParanoid" id="A0A4Q1BJP5"/>
<feature type="compositionally biased region" description="Low complexity" evidence="1">
    <location>
        <begin position="1075"/>
        <end position="1089"/>
    </location>
</feature>
<feature type="compositionally biased region" description="Pro residues" evidence="1">
    <location>
        <begin position="50"/>
        <end position="59"/>
    </location>
</feature>
<feature type="compositionally biased region" description="Low complexity" evidence="1">
    <location>
        <begin position="954"/>
        <end position="968"/>
    </location>
</feature>
<feature type="compositionally biased region" description="Polar residues" evidence="1">
    <location>
        <begin position="990"/>
        <end position="1000"/>
    </location>
</feature>
<accession>A0A4Q1BJP5</accession>
<keyword evidence="3" id="KW-1185">Reference proteome</keyword>
<proteinExistence type="predicted"/>